<dbReference type="InterPro" id="IPR019188">
    <property type="entry name" value="SNAPC1"/>
</dbReference>
<dbReference type="EMBL" id="UYRU01049023">
    <property type="protein sequence ID" value="VDN10378.1"/>
    <property type="molecule type" value="Genomic_DNA"/>
</dbReference>
<reference evidence="3 4" key="1">
    <citation type="submission" date="2018-11" db="EMBL/GenBank/DDBJ databases">
        <authorList>
            <consortium name="Pathogen Informatics"/>
        </authorList>
    </citation>
    <scope>NUCLEOTIDE SEQUENCE [LARGE SCALE GENOMIC DNA]</scope>
</reference>
<dbReference type="PANTHER" id="PTHR15131">
    <property type="entry name" value="SMALL NUCLEAR RNA ACTIVATING COMPLEX, POLYPEPTIDE 1"/>
    <property type="match status" value="1"/>
</dbReference>
<evidence type="ECO:0000256" key="1">
    <source>
        <dbReference type="SAM" id="Coils"/>
    </source>
</evidence>
<dbReference type="GO" id="GO:0043565">
    <property type="term" value="F:sequence-specific DNA binding"/>
    <property type="evidence" value="ECO:0007669"/>
    <property type="project" value="TreeGrafter"/>
</dbReference>
<name>A0A3P7LKL1_DIBLA</name>
<feature type="region of interest" description="Disordered" evidence="2">
    <location>
        <begin position="284"/>
        <end position="375"/>
    </location>
</feature>
<sequence>MNSLFTINAPIFGVEEDLSDFLSEFFKGGSPCFANFVALWQKRQFIHLIYGRQTQFGLADVLGCVFFHLVRHIAAKNTTRLSKICALYLLYAFFEKQPIKKQARISVTPEGWSAVVHLASGLLRDRQWDAYYIFRKLCALSAFKFCAQSEELYPGAPLYTRSDTVLPIFRSFLTSADRRRLAKNREKPTPTVTNLAPNHLHEMPEKVKHNLAALDLTVNEYVEAKKKVYKTLCPETAEQEPSTSTEIPSSSDFSDEGLLFGLNLVSYPDSVKKLNRMTENFALRTQSDDATKSSNAEDSGRNRGPSDHQARGQTEVDMKEEEEEDIGKRRKRLREAKPQKSGRSFPSGRAMQSKNSAKQKIEDCRPVNPTSDAENTNLNGSTTLCGLLNYYRNKMEAMTMDNEAFQRRLEQIADAVSDQHALRGKLRESEKSVEELKQSLSEMQCYANLNHYVDGNSLVGEGCTTLNDPGILHSFIQVYLYQERDHLLRLYAENDRIKLRELDDRRKIQHLLQLSGLGPAE</sequence>
<keyword evidence="4" id="KW-1185">Reference proteome</keyword>
<feature type="non-terminal residue" evidence="3">
    <location>
        <position position="521"/>
    </location>
</feature>
<dbReference type="GO" id="GO:0042796">
    <property type="term" value="P:snRNA transcription by RNA polymerase III"/>
    <property type="evidence" value="ECO:0007669"/>
    <property type="project" value="TreeGrafter"/>
</dbReference>
<accession>A0A3P7LKL1</accession>
<feature type="coiled-coil region" evidence="1">
    <location>
        <begin position="419"/>
        <end position="446"/>
    </location>
</feature>
<dbReference type="Proteomes" id="UP000281553">
    <property type="component" value="Unassembled WGS sequence"/>
</dbReference>
<organism evidence="3 4">
    <name type="scientific">Dibothriocephalus latus</name>
    <name type="common">Fish tapeworm</name>
    <name type="synonym">Diphyllobothrium latum</name>
    <dbReference type="NCBI Taxonomy" id="60516"/>
    <lineage>
        <taxon>Eukaryota</taxon>
        <taxon>Metazoa</taxon>
        <taxon>Spiralia</taxon>
        <taxon>Lophotrochozoa</taxon>
        <taxon>Platyhelminthes</taxon>
        <taxon>Cestoda</taxon>
        <taxon>Eucestoda</taxon>
        <taxon>Diphyllobothriidea</taxon>
        <taxon>Diphyllobothriidae</taxon>
        <taxon>Dibothriocephalus</taxon>
    </lineage>
</organism>
<feature type="compositionally biased region" description="Basic and acidic residues" evidence="2">
    <location>
        <begin position="298"/>
        <end position="317"/>
    </location>
</feature>
<proteinExistence type="predicted"/>
<keyword evidence="1" id="KW-0175">Coiled coil</keyword>
<protein>
    <submittedName>
        <fullName evidence="3">Uncharacterized protein</fullName>
    </submittedName>
</protein>
<dbReference type="Pfam" id="PF09808">
    <property type="entry name" value="SNAPC1"/>
    <property type="match status" value="1"/>
</dbReference>
<evidence type="ECO:0000313" key="3">
    <source>
        <dbReference type="EMBL" id="VDN10378.1"/>
    </source>
</evidence>
<gene>
    <name evidence="3" type="ORF">DILT_LOCUS6209</name>
</gene>
<dbReference type="PANTHER" id="PTHR15131:SF3">
    <property type="entry name" value="SNRNA-ACTIVATING PROTEIN COMPLEX SUBUNIT 1"/>
    <property type="match status" value="1"/>
</dbReference>
<dbReference type="GO" id="GO:0019185">
    <property type="term" value="C:snRNA-activating protein complex"/>
    <property type="evidence" value="ECO:0007669"/>
    <property type="project" value="TreeGrafter"/>
</dbReference>
<evidence type="ECO:0000313" key="4">
    <source>
        <dbReference type="Proteomes" id="UP000281553"/>
    </source>
</evidence>
<dbReference type="AlphaFoldDB" id="A0A3P7LKL1"/>
<evidence type="ECO:0000256" key="2">
    <source>
        <dbReference type="SAM" id="MobiDB-lite"/>
    </source>
</evidence>
<dbReference type="GO" id="GO:0042795">
    <property type="term" value="P:snRNA transcription by RNA polymerase II"/>
    <property type="evidence" value="ECO:0007669"/>
    <property type="project" value="TreeGrafter"/>
</dbReference>
<dbReference type="OrthoDB" id="191169at2759"/>